<dbReference type="Proteomes" id="UP000074866">
    <property type="component" value="Unassembled WGS sequence"/>
</dbReference>
<dbReference type="EMBL" id="LDRX01000087">
    <property type="protein sequence ID" value="KTS80881.1"/>
    <property type="molecule type" value="Genomic_DNA"/>
</dbReference>
<gene>
    <name evidence="1" type="ORF">NS115_18155</name>
</gene>
<evidence type="ECO:0000313" key="1">
    <source>
        <dbReference type="EMBL" id="KTS80881.1"/>
    </source>
</evidence>
<evidence type="ECO:0000313" key="2">
    <source>
        <dbReference type="Proteomes" id="UP000074866"/>
    </source>
</evidence>
<reference evidence="1 2" key="1">
    <citation type="journal article" date="2016" name="Front. Microbiol.">
        <title>Genomic Resource of Rice Seed Associated Bacteria.</title>
        <authorList>
            <person name="Midha S."/>
            <person name="Bansal K."/>
            <person name="Sharma S."/>
            <person name="Kumar N."/>
            <person name="Patil P.P."/>
            <person name="Chaudhry V."/>
            <person name="Patil P.B."/>
        </authorList>
    </citation>
    <scope>NUCLEOTIDE SEQUENCE [LARGE SCALE GENOMIC DNA]</scope>
    <source>
        <strain evidence="1 2">NS115</strain>
    </source>
</reference>
<comment type="caution">
    <text evidence="1">The sequence shown here is derived from an EMBL/GenBank/DDBJ whole genome shotgun (WGS) entry which is preliminary data.</text>
</comment>
<feature type="non-terminal residue" evidence="1">
    <location>
        <position position="1"/>
    </location>
</feature>
<sequence>FSSSLNVLFTTTFFFAHRTRVCLLKQAEILKEEDLKTAKAYHLSSFSKLWKQETPEKAKVFWDDWYFWATHMRLLSI</sequence>
<name>A0ACC4ZRD2_9BACL</name>
<protein>
    <submittedName>
        <fullName evidence="1">Uncharacterized protein</fullName>
    </submittedName>
</protein>
<keyword evidence="2" id="KW-1185">Reference proteome</keyword>
<proteinExistence type="predicted"/>
<organism evidence="1 2">
    <name type="scientific">Paenibacillus jamilae</name>
    <dbReference type="NCBI Taxonomy" id="114136"/>
    <lineage>
        <taxon>Bacteria</taxon>
        <taxon>Bacillati</taxon>
        <taxon>Bacillota</taxon>
        <taxon>Bacilli</taxon>
        <taxon>Bacillales</taxon>
        <taxon>Paenibacillaceae</taxon>
        <taxon>Paenibacillus</taxon>
    </lineage>
</organism>
<accession>A0ACC4ZRD2</accession>